<evidence type="ECO:0000313" key="4">
    <source>
        <dbReference type="Proteomes" id="UP000184139"/>
    </source>
</evidence>
<dbReference type="InterPro" id="IPR036641">
    <property type="entry name" value="HPT_dom_sf"/>
</dbReference>
<evidence type="ECO:0000256" key="1">
    <source>
        <dbReference type="PROSITE-ProRule" id="PRU00110"/>
    </source>
</evidence>
<name>A0A1M5XMN4_9BACT</name>
<accession>A0A1M5XMN4</accession>
<sequence>MTDRFRQERIKNYLLNQFNLPAEQIETMIPGFITSLADHLAKLEEAFHGGDLEKLGRAGHTIKGALLNLGLHECADLAYEIEKKGKKQQGDSELERLFVTLRDTLQPYLQ</sequence>
<keyword evidence="4" id="KW-1185">Reference proteome</keyword>
<dbReference type="GO" id="GO:0004672">
    <property type="term" value="F:protein kinase activity"/>
    <property type="evidence" value="ECO:0007669"/>
    <property type="project" value="UniProtKB-ARBA"/>
</dbReference>
<reference evidence="3 4" key="1">
    <citation type="submission" date="2016-11" db="EMBL/GenBank/DDBJ databases">
        <authorList>
            <person name="Jaros S."/>
            <person name="Januszkiewicz K."/>
            <person name="Wedrychowicz H."/>
        </authorList>
    </citation>
    <scope>NUCLEOTIDE SEQUENCE [LARGE SCALE GENOMIC DNA]</scope>
    <source>
        <strain evidence="3 4">DSM 9705</strain>
    </source>
</reference>
<feature type="modified residue" description="Phosphohistidine" evidence="1">
    <location>
        <position position="60"/>
    </location>
</feature>
<dbReference type="GO" id="GO:0000160">
    <property type="term" value="P:phosphorelay signal transduction system"/>
    <property type="evidence" value="ECO:0007669"/>
    <property type="project" value="InterPro"/>
</dbReference>
<keyword evidence="1" id="KW-0597">Phosphoprotein</keyword>
<dbReference type="EMBL" id="FQXS01000021">
    <property type="protein sequence ID" value="SHI01016.1"/>
    <property type="molecule type" value="Genomic_DNA"/>
</dbReference>
<feature type="domain" description="HPt" evidence="2">
    <location>
        <begin position="21"/>
        <end position="110"/>
    </location>
</feature>
<dbReference type="STRING" id="1121409.SAMN02745124_03200"/>
<dbReference type="PROSITE" id="PS50894">
    <property type="entry name" value="HPT"/>
    <property type="match status" value="1"/>
</dbReference>
<dbReference type="OrthoDB" id="5432494at2"/>
<dbReference type="RefSeq" id="WP_073377575.1">
    <property type="nucleotide sequence ID" value="NZ_FQXS01000021.1"/>
</dbReference>
<gene>
    <name evidence="3" type="ORF">SAMN02745124_03200</name>
</gene>
<dbReference type="AlphaFoldDB" id="A0A1M5XMN4"/>
<dbReference type="SUPFAM" id="SSF47226">
    <property type="entry name" value="Histidine-containing phosphotransfer domain, HPT domain"/>
    <property type="match status" value="1"/>
</dbReference>
<evidence type="ECO:0000259" key="2">
    <source>
        <dbReference type="PROSITE" id="PS50894"/>
    </source>
</evidence>
<protein>
    <submittedName>
        <fullName evidence="3">HPt (Histidine-containing phosphotransfer) domain-containing protein</fullName>
    </submittedName>
</protein>
<dbReference type="Gene3D" id="1.20.120.160">
    <property type="entry name" value="HPT domain"/>
    <property type="match status" value="1"/>
</dbReference>
<dbReference type="Pfam" id="PF01627">
    <property type="entry name" value="Hpt"/>
    <property type="match status" value="1"/>
</dbReference>
<proteinExistence type="predicted"/>
<evidence type="ECO:0000313" key="3">
    <source>
        <dbReference type="EMBL" id="SHI01016.1"/>
    </source>
</evidence>
<dbReference type="CDD" id="cd00088">
    <property type="entry name" value="HPT"/>
    <property type="match status" value="1"/>
</dbReference>
<dbReference type="InterPro" id="IPR008207">
    <property type="entry name" value="Sig_transdc_His_kin_Hpt_dom"/>
</dbReference>
<dbReference type="Proteomes" id="UP000184139">
    <property type="component" value="Unassembled WGS sequence"/>
</dbReference>
<organism evidence="3 4">
    <name type="scientific">Desulfofustis glycolicus DSM 9705</name>
    <dbReference type="NCBI Taxonomy" id="1121409"/>
    <lineage>
        <taxon>Bacteria</taxon>
        <taxon>Pseudomonadati</taxon>
        <taxon>Thermodesulfobacteriota</taxon>
        <taxon>Desulfobulbia</taxon>
        <taxon>Desulfobulbales</taxon>
        <taxon>Desulfocapsaceae</taxon>
        <taxon>Desulfofustis</taxon>
    </lineage>
</organism>